<gene>
    <name evidence="2" type="ORF">SAMN04488112_105107</name>
</gene>
<proteinExistence type="predicted"/>
<evidence type="ECO:0000313" key="3">
    <source>
        <dbReference type="Proteomes" id="UP000199387"/>
    </source>
</evidence>
<feature type="transmembrane region" description="Helical" evidence="1">
    <location>
        <begin position="9"/>
        <end position="29"/>
    </location>
</feature>
<dbReference type="OrthoDB" id="3628949at2"/>
<protein>
    <recommendedName>
        <fullName evidence="4">Solute:sodium symporter small subunit</fullName>
    </recommendedName>
</protein>
<evidence type="ECO:0000256" key="1">
    <source>
        <dbReference type="SAM" id="Phobius"/>
    </source>
</evidence>
<dbReference type="RefSeq" id="WP_091567269.1">
    <property type="nucleotide sequence ID" value="NZ_FMZA01000005.1"/>
</dbReference>
<reference evidence="2 3" key="1">
    <citation type="submission" date="2016-10" db="EMBL/GenBank/DDBJ databases">
        <authorList>
            <person name="de Groot N.N."/>
        </authorList>
    </citation>
    <scope>NUCLEOTIDE SEQUENCE [LARGE SCALE GENOMIC DNA]</scope>
    <source>
        <strain evidence="2 3">DSM 45514</strain>
    </source>
</reference>
<dbReference type="EMBL" id="FMZA01000005">
    <property type="protein sequence ID" value="SDC26887.1"/>
    <property type="molecule type" value="Genomic_DNA"/>
</dbReference>
<name>A0A1G6K7G1_9BACL</name>
<keyword evidence="1" id="KW-1133">Transmembrane helix</keyword>
<feature type="transmembrane region" description="Helical" evidence="1">
    <location>
        <begin position="41"/>
        <end position="61"/>
    </location>
</feature>
<organism evidence="2 3">
    <name type="scientific">Melghirimyces thermohalophilus</name>
    <dbReference type="NCBI Taxonomy" id="1236220"/>
    <lineage>
        <taxon>Bacteria</taxon>
        <taxon>Bacillati</taxon>
        <taxon>Bacillota</taxon>
        <taxon>Bacilli</taxon>
        <taxon>Bacillales</taxon>
        <taxon>Thermoactinomycetaceae</taxon>
        <taxon>Melghirimyces</taxon>
    </lineage>
</organism>
<evidence type="ECO:0000313" key="2">
    <source>
        <dbReference type="EMBL" id="SDC26887.1"/>
    </source>
</evidence>
<dbReference type="STRING" id="1236220.SAMN04488112_105107"/>
<dbReference type="AlphaFoldDB" id="A0A1G6K7G1"/>
<keyword evidence="1" id="KW-0472">Membrane</keyword>
<keyword evidence="3" id="KW-1185">Reference proteome</keyword>
<dbReference type="Proteomes" id="UP000199387">
    <property type="component" value="Unassembled WGS sequence"/>
</dbReference>
<evidence type="ECO:0008006" key="4">
    <source>
        <dbReference type="Google" id="ProtNLM"/>
    </source>
</evidence>
<keyword evidence="1" id="KW-0812">Transmembrane</keyword>
<sequence>MKKRSFQRWYAGVMMILFLPVLFPLFILGNRVHPFVAGLPFNFFWVIFWILAVFLALLIFYRLDPDKEEREG</sequence>
<accession>A0A1G6K7G1</accession>